<sequence>MTRFDIMLPYYGDVAQMQDAVRSVLAQDGDDWRLTVVDDGAEPDVPGWFEALADPRVRYFRNPENLGVTGNFNRCLELAEYDRVVLMGCDDLLHSNYLRVVRAALAEHPGAAMVQPGVVVIDGEGRPTDTLGDVVKRRLYAPKERGSALLGGEELAGSLLRGNWLYFPSICWRTDAVAPVGFRADLGVIQDLALVMDLLVAGEQLALAPELCFSYRRHAVSESSAKAFTGDRFTEARRFFLETADRLDALGWRRAALAARRHRSTRLHALTLLPGALRSGQTAGARSLTRFALSPVRSSGGDRQV</sequence>
<protein>
    <submittedName>
        <fullName evidence="2">Glycosyltransferase family 2 protein</fullName>
    </submittedName>
</protein>
<accession>A0ABV6VTU0</accession>
<dbReference type="InterPro" id="IPR029044">
    <property type="entry name" value="Nucleotide-diphossugar_trans"/>
</dbReference>
<comment type="caution">
    <text evidence="2">The sequence shown here is derived from an EMBL/GenBank/DDBJ whole genome shotgun (WGS) entry which is preliminary data.</text>
</comment>
<dbReference type="Proteomes" id="UP001592531">
    <property type="component" value="Unassembled WGS sequence"/>
</dbReference>
<organism evidence="2 3">
    <name type="scientific">Streptacidiphilus cavernicola</name>
    <dbReference type="NCBI Taxonomy" id="3342716"/>
    <lineage>
        <taxon>Bacteria</taxon>
        <taxon>Bacillati</taxon>
        <taxon>Actinomycetota</taxon>
        <taxon>Actinomycetes</taxon>
        <taxon>Kitasatosporales</taxon>
        <taxon>Streptomycetaceae</taxon>
        <taxon>Streptacidiphilus</taxon>
    </lineage>
</organism>
<dbReference type="PANTHER" id="PTHR43685">
    <property type="entry name" value="GLYCOSYLTRANSFERASE"/>
    <property type="match status" value="1"/>
</dbReference>
<dbReference type="Pfam" id="PF00535">
    <property type="entry name" value="Glycos_transf_2"/>
    <property type="match status" value="1"/>
</dbReference>
<keyword evidence="3" id="KW-1185">Reference proteome</keyword>
<proteinExistence type="predicted"/>
<feature type="domain" description="Glycosyltransferase 2-like" evidence="1">
    <location>
        <begin position="6"/>
        <end position="128"/>
    </location>
</feature>
<dbReference type="RefSeq" id="WP_380535029.1">
    <property type="nucleotide sequence ID" value="NZ_JBHFAB010000006.1"/>
</dbReference>
<dbReference type="SUPFAM" id="SSF53448">
    <property type="entry name" value="Nucleotide-diphospho-sugar transferases"/>
    <property type="match status" value="1"/>
</dbReference>
<reference evidence="2 3" key="1">
    <citation type="submission" date="2024-09" db="EMBL/GenBank/DDBJ databases">
        <authorList>
            <person name="Lee S.D."/>
        </authorList>
    </citation>
    <scope>NUCLEOTIDE SEQUENCE [LARGE SCALE GENOMIC DNA]</scope>
    <source>
        <strain evidence="2 3">N8-3</strain>
    </source>
</reference>
<name>A0ABV6VTU0_9ACTN</name>
<evidence type="ECO:0000259" key="1">
    <source>
        <dbReference type="Pfam" id="PF00535"/>
    </source>
</evidence>
<dbReference type="InterPro" id="IPR001173">
    <property type="entry name" value="Glyco_trans_2-like"/>
</dbReference>
<gene>
    <name evidence="2" type="ORF">ACEZDE_11040</name>
</gene>
<dbReference type="PANTHER" id="PTHR43685:SF2">
    <property type="entry name" value="GLYCOSYLTRANSFERASE 2-LIKE DOMAIN-CONTAINING PROTEIN"/>
    <property type="match status" value="1"/>
</dbReference>
<evidence type="ECO:0000313" key="3">
    <source>
        <dbReference type="Proteomes" id="UP001592531"/>
    </source>
</evidence>
<evidence type="ECO:0000313" key="2">
    <source>
        <dbReference type="EMBL" id="MFC1417181.1"/>
    </source>
</evidence>
<dbReference type="EMBL" id="JBHFAB010000006">
    <property type="protein sequence ID" value="MFC1417181.1"/>
    <property type="molecule type" value="Genomic_DNA"/>
</dbReference>
<dbReference type="Gene3D" id="3.90.550.10">
    <property type="entry name" value="Spore Coat Polysaccharide Biosynthesis Protein SpsA, Chain A"/>
    <property type="match status" value="1"/>
</dbReference>
<dbReference type="InterPro" id="IPR050834">
    <property type="entry name" value="Glycosyltransf_2"/>
</dbReference>